<dbReference type="Proteomes" id="UP000016023">
    <property type="component" value="Unassembled WGS sequence"/>
</dbReference>
<evidence type="ECO:0000256" key="2">
    <source>
        <dbReference type="ARBA" id="ARBA00005811"/>
    </source>
</evidence>
<keyword evidence="7" id="KW-0813">Transport</keyword>
<dbReference type="STRING" id="883158.HMPREF9140_01352"/>
<comment type="caution">
    <text evidence="9">The sequence shown here is derived from an EMBL/GenBank/DDBJ whole genome shotgun (WGS) entry which is preliminary data.</text>
</comment>
<dbReference type="RefSeq" id="WP_006952774.1">
    <property type="nucleotide sequence ID" value="NZ_JH594522.1"/>
</dbReference>
<keyword evidence="3" id="KW-1003">Cell membrane</keyword>
<dbReference type="GO" id="GO:0005886">
    <property type="term" value="C:plasma membrane"/>
    <property type="evidence" value="ECO:0007669"/>
    <property type="project" value="UniProtKB-SubCell"/>
</dbReference>
<proteinExistence type="inferred from homology"/>
<evidence type="ECO:0000256" key="1">
    <source>
        <dbReference type="ARBA" id="ARBA00004162"/>
    </source>
</evidence>
<keyword evidence="7" id="KW-0653">Protein transport</keyword>
<evidence type="ECO:0000256" key="6">
    <source>
        <dbReference type="ARBA" id="ARBA00023136"/>
    </source>
</evidence>
<evidence type="ECO:0000256" key="7">
    <source>
        <dbReference type="RuleBase" id="RU003879"/>
    </source>
</evidence>
<evidence type="ECO:0000313" key="9">
    <source>
        <dbReference type="EMBL" id="EHO69478.1"/>
    </source>
</evidence>
<dbReference type="InterPro" id="IPR003400">
    <property type="entry name" value="ExbD"/>
</dbReference>
<comment type="subcellular location">
    <subcellularLocation>
        <location evidence="1">Cell membrane</location>
        <topology evidence="1">Single-pass membrane protein</topology>
    </subcellularLocation>
    <subcellularLocation>
        <location evidence="7">Cell membrane</location>
        <topology evidence="7">Single-pass type II membrane protein</topology>
    </subcellularLocation>
</comment>
<dbReference type="GO" id="GO:0015031">
    <property type="term" value="P:protein transport"/>
    <property type="evidence" value="ECO:0007669"/>
    <property type="project" value="UniProtKB-KW"/>
</dbReference>
<evidence type="ECO:0000313" key="10">
    <source>
        <dbReference type="Proteomes" id="UP000016023"/>
    </source>
</evidence>
<dbReference type="PATRIC" id="fig|883158.3.peg.1351"/>
<evidence type="ECO:0000256" key="4">
    <source>
        <dbReference type="ARBA" id="ARBA00022692"/>
    </source>
</evidence>
<protein>
    <recommendedName>
        <fullName evidence="11">Biopolymer transporter ExbD</fullName>
    </recommendedName>
</protein>
<gene>
    <name evidence="9" type="ORF">HMPREF9140_01352</name>
</gene>
<dbReference type="EMBL" id="AGWK01000037">
    <property type="protein sequence ID" value="EHO69478.1"/>
    <property type="molecule type" value="Genomic_DNA"/>
</dbReference>
<keyword evidence="10" id="KW-1185">Reference proteome</keyword>
<feature type="transmembrane region" description="Helical" evidence="8">
    <location>
        <begin position="12"/>
        <end position="34"/>
    </location>
</feature>
<keyword evidence="6 8" id="KW-0472">Membrane</keyword>
<sequence length="155" mass="17545">MSLYRRHNHAIPALNTASLPDLIFTILFFFMLVTHMRKASIKVKYQVPVGTELTNLTKKSTVSYIYIGKPLGETGQVVSSETKIQLNDKLVSLNDIKQSLVRERNSMSPEERKAMLVSIRADQNTNMGLIIDLKQILREANVLNVNYAAVTKPKR</sequence>
<dbReference type="AlphaFoldDB" id="H1Q364"/>
<keyword evidence="4 7" id="KW-0812">Transmembrane</keyword>
<dbReference type="eggNOG" id="COG0848">
    <property type="taxonomic scope" value="Bacteria"/>
</dbReference>
<organism evidence="9 10">
    <name type="scientific">Prevotella micans F0438</name>
    <dbReference type="NCBI Taxonomy" id="883158"/>
    <lineage>
        <taxon>Bacteria</taxon>
        <taxon>Pseudomonadati</taxon>
        <taxon>Bacteroidota</taxon>
        <taxon>Bacteroidia</taxon>
        <taxon>Bacteroidales</taxon>
        <taxon>Prevotellaceae</taxon>
        <taxon>Prevotella</taxon>
    </lineage>
</organism>
<name>H1Q364_9BACT</name>
<evidence type="ECO:0008006" key="11">
    <source>
        <dbReference type="Google" id="ProtNLM"/>
    </source>
</evidence>
<evidence type="ECO:0000256" key="5">
    <source>
        <dbReference type="ARBA" id="ARBA00022989"/>
    </source>
</evidence>
<comment type="similarity">
    <text evidence="2 7">Belongs to the ExbD/TolR family.</text>
</comment>
<dbReference type="Gene3D" id="3.30.420.270">
    <property type="match status" value="1"/>
</dbReference>
<dbReference type="Pfam" id="PF02472">
    <property type="entry name" value="ExbD"/>
    <property type="match status" value="1"/>
</dbReference>
<reference evidence="9 10" key="1">
    <citation type="submission" date="2011-12" db="EMBL/GenBank/DDBJ databases">
        <title>The Genome Sequence of Prevotella micans F0438.</title>
        <authorList>
            <consortium name="The Broad Institute Genome Sequencing Platform"/>
            <person name="Earl A."/>
            <person name="Ward D."/>
            <person name="Feldgarden M."/>
            <person name="Gevers D."/>
            <person name="Izard J."/>
            <person name="Baranova O.V."/>
            <person name="Blanton J.M."/>
            <person name="Wade W.G."/>
            <person name="Dewhirst F.E."/>
            <person name="Young S.K."/>
            <person name="Zeng Q."/>
            <person name="Gargeya S."/>
            <person name="Fitzgerald M."/>
            <person name="Haas B."/>
            <person name="Abouelleil A."/>
            <person name="Alvarado L."/>
            <person name="Arachchi H.M."/>
            <person name="Berlin A."/>
            <person name="Chapman S.B."/>
            <person name="Gearin G."/>
            <person name="Goldberg J."/>
            <person name="Griggs A."/>
            <person name="Gujja S."/>
            <person name="Hansen M."/>
            <person name="Heiman D."/>
            <person name="Howarth C."/>
            <person name="Larimer J."/>
            <person name="Lui A."/>
            <person name="MacDonald P.J.P."/>
            <person name="McCowen C."/>
            <person name="Montmayeur A."/>
            <person name="Murphy C."/>
            <person name="Neiman D."/>
            <person name="Pearson M."/>
            <person name="Priest M."/>
            <person name="Roberts A."/>
            <person name="Saif S."/>
            <person name="Shea T."/>
            <person name="Sisk P."/>
            <person name="Stolte C."/>
            <person name="Sykes S."/>
            <person name="Wortman J."/>
            <person name="Nusbaum C."/>
            <person name="Birren B."/>
        </authorList>
    </citation>
    <scope>NUCLEOTIDE SEQUENCE [LARGE SCALE GENOMIC DNA]</scope>
    <source>
        <strain evidence="9 10">F0438</strain>
    </source>
</reference>
<dbReference type="HOGENOM" id="CLU_139779_0_0_10"/>
<dbReference type="GO" id="GO:0022857">
    <property type="term" value="F:transmembrane transporter activity"/>
    <property type="evidence" value="ECO:0007669"/>
    <property type="project" value="InterPro"/>
</dbReference>
<keyword evidence="5 8" id="KW-1133">Transmembrane helix</keyword>
<evidence type="ECO:0000256" key="3">
    <source>
        <dbReference type="ARBA" id="ARBA00022475"/>
    </source>
</evidence>
<evidence type="ECO:0000256" key="8">
    <source>
        <dbReference type="SAM" id="Phobius"/>
    </source>
</evidence>
<accession>H1Q364</accession>